<dbReference type="GO" id="GO:0003723">
    <property type="term" value="F:RNA binding"/>
    <property type="evidence" value="ECO:0007669"/>
    <property type="project" value="InterPro"/>
</dbReference>
<keyword evidence="8" id="KW-0693">Viral RNA replication</keyword>
<organism evidence="16">
    <name type="scientific">Prunevirus armeniacae</name>
    <dbReference type="NCBI Taxonomy" id="1343920"/>
    <lineage>
        <taxon>Viruses</taxon>
        <taxon>Riboviria</taxon>
        <taxon>Orthornavirae</taxon>
        <taxon>Kitrinoviricota</taxon>
        <taxon>Alsuviricetes</taxon>
        <taxon>Tymovirales</taxon>
        <taxon>Betaflexiviridae</taxon>
        <taxon>Trivirinae</taxon>
        <taxon>Prunevirus</taxon>
    </lineage>
</organism>
<dbReference type="GO" id="GO:0003724">
    <property type="term" value="F:RNA helicase activity"/>
    <property type="evidence" value="ECO:0007669"/>
    <property type="project" value="UniProtKB-EC"/>
</dbReference>
<sequence>MAQILNYKSPSEKFFSNLEMAKKTEIISSAYKSLKQQLDLNGGHFAYEVSASLKEKLSSLGVPLHPTPYLAHSHPFSKMLENHILLNVLPGHITGSWVFSSIKPSKVESLATKGKKSVLKTINRLLCAKDFGRYDVDTDSSVIRSISREAPDILPEPFIRAVKGRNVMIHDEVHHWTLDDMLGFLDRARPNRFVFSVVYPVELLAGILESQNPKMYKFQDSKSDKIVFFPDGKASEGYEQRANLRWLFCASHFRTSGSIWTVKRIYSAYSHHLFEVVPGNYFTDEIRFFNDFETIDLQCIFKSRFLCRDFVPISKDLVERVYSYLICLKKPDMQSAMAKLKQLMGDDLDVRVQVFFRSLVHRILNESECFSLFDVSIVNKWKKKFLDFAPDWLLHGFMTWKSGNFFDFLMSLKILQVEVPTEIVDSTFERNFVSLFDVDPHVSAPLVIKGFKRFMMPHSEVEKRVNRDEASHKVTIFRRPSSSSPHCKYAIELASIARSESSNCMSGGVMMITLPKDRHIELLLESCNYCLLHEYLNTGESFSENYINRMLVDFLEDLEIIGKDCFQPSINGVHSLPPEHVGSDVSWRRYKLVESALEELFGDLLNEELSFLQVEPSVPDRGYVADVFPDPSFPACIAISDTVGNGGEGPMVVSELAFVDPLETSVVSPISDTVGGTTFNSFPDFPIIPPINLALLENTYRPVTCSKIGNSFQIIQASADGRCFFHTLLSTSLFRGSVNNLVNTFCNFIKNLDEHEAARQVQEGAYPEGWMINLFLANYGIRMCCHQHSADGVTIETGSGPISFCSLKMENHFDYLRCLSSGVSKEHTGLLGKTTYPSGPIINALQGLKPKSFRGRSSFFFARSNEIDYGHNGFKYRTENWFAELDDFIPSDLIFNACLVQVYDKGSKIGFHKDNEQCYAGYPILTVNFGLALFEFDSGEAFNLTDGDTILLSGDYLKKKRHRVTSLSDNRISLTFRRHVCRMNKSPLEFFSNDGKLGKNKCIIHAVAMALGQTSNTVANKIVAQRPDLLQCLVDDEMLDKQTTETICVIMNLHATIVNEDEGETMELNPEGLIKSSFSVLDEHMMVLSDVPNCRSKKGIDICMSPDLANSNCAANYEVTCQNLQVIQYQADHERAIKLMNSFLAGTTGAVLNELVFKGSRFFTFMDSVNERKSDFVEELSFVPGFAGSGKSLGLLNEVKRISREVHLAKEKKRMGKGNGKGHEKKERNRGNLKSMCIISPRRNLADDWETKLGPSALEHCSVTTFEIFFKASISKIKLIVVDELTLFPNGYIDLLIFRIRTESPNCKLILIFDPLQARYDSAQDRAILGSEHDVDLILGDSEVDYMYQSKRFESEELFNLFEDLKKKNEVDAESREMGKGAKFRPRMYTNLLTMKVEEENQGNPIDVLLVGSFDEAGLFASSIKTMTFGESQGLTVDHAAILLSENSALSDDHRWLVALTRARKKVTFLCLHLSGLNGFLSTMENRLVAAVINKGLVTKKRLSSMVRAKLNYVKFKGLAGKDEVDREDRLEGDLFLKGVIFLGQRCEIMEPEIVEPVMAKEDMKTHFFVCQENFAQCYNFDNIRAKELREFRIGYRVTNQFIDNYEIVQHGQKKHTAGPLRFEAIYPRHCADDDVTFLMAVHKRLRFSNEMKEREKLERAHGTGSILFHNLIQKLGLNFTWDNQLFEECVNDFECKKLEKSKAVLANHSIRSDNDWSPNWVFLFMKSQLCTKYEKQYVDAKAGQTLACFQHMILVTFAPYCRYMEKQLRAQLPGEIYIHSNKNFNDLNEWVKKYAGDDLCVESDYEAFDASQDQYILSFELFMMRHMHIPEQIIQAYIDLKVNLGCKLGHFAIMRFTGEFSTFLFNTLANMAFTMCRYEWNSGDPIAFAGDDMCALKNLKVTDQFNNVFEKISLKAKTQITEVPMFCGWRLSKFGIVKEPELVYNRFMVALERGNVKDCLENYAIEVSYAYSLGERLFDILKREEQLEYHQAVVRFIVKHLGDLRTKVKDLFAEQSDEDSC</sequence>
<keyword evidence="4" id="KW-0547">Nucleotide-binding</keyword>
<evidence type="ECO:0000256" key="9">
    <source>
        <dbReference type="ARBA" id="ARBA00047984"/>
    </source>
</evidence>
<keyword evidence="1" id="KW-0696">RNA-directed RNA polymerase</keyword>
<reference evidence="16" key="1">
    <citation type="submission" date="2016-11" db="EMBL/GenBank/DDBJ databases">
        <title>First report of Apricot vein clearing associated virus (AVCaV) in Australia and the first report of AVCaV infecting an ornamental plum (Prunus cerasifera).</title>
        <authorList>
            <person name="Kinoti W.M."/>
            <person name="Constable F.E."/>
            <person name="Nancarrow N."/>
            <person name="Dann A."/>
            <person name="Plummer K.M."/>
            <person name="Rodoni B."/>
        </authorList>
    </citation>
    <scope>NUCLEOTIDE SEQUENCE</scope>
    <source>
        <strain evidence="16">Tas3</strain>
    </source>
</reference>
<evidence type="ECO:0000256" key="2">
    <source>
        <dbReference type="ARBA" id="ARBA00022679"/>
    </source>
</evidence>
<dbReference type="InterPro" id="IPR027450">
    <property type="entry name" value="AlkB-like"/>
</dbReference>
<dbReference type="CDD" id="cd23245">
    <property type="entry name" value="Betaflexiviridae_RdRp"/>
    <property type="match status" value="1"/>
</dbReference>
<dbReference type="Pfam" id="PF01443">
    <property type="entry name" value="Viral_helicase1"/>
    <property type="match status" value="1"/>
</dbReference>
<evidence type="ECO:0000259" key="11">
    <source>
        <dbReference type="PROSITE" id="PS50802"/>
    </source>
</evidence>
<feature type="domain" description="OTU" evidence="11">
    <location>
        <begin position="712"/>
        <end position="819"/>
    </location>
</feature>
<evidence type="ECO:0000256" key="3">
    <source>
        <dbReference type="ARBA" id="ARBA00022695"/>
    </source>
</evidence>
<dbReference type="InterPro" id="IPR001788">
    <property type="entry name" value="RNA-dep_RNA_pol_alsuvir"/>
</dbReference>
<accession>A0A1S5XXR9</accession>
<dbReference type="GO" id="GO:0006351">
    <property type="term" value="P:DNA-templated transcription"/>
    <property type="evidence" value="ECO:0007669"/>
    <property type="project" value="InterPro"/>
</dbReference>
<dbReference type="Pfam" id="PF01660">
    <property type="entry name" value="Vmethyltransf"/>
    <property type="match status" value="1"/>
</dbReference>
<dbReference type="Pfam" id="PF00978">
    <property type="entry name" value="RdRP_2"/>
    <property type="match status" value="1"/>
</dbReference>
<evidence type="ECO:0000259" key="13">
    <source>
        <dbReference type="PROSITE" id="PS51492"/>
    </source>
</evidence>
<dbReference type="InterPro" id="IPR007094">
    <property type="entry name" value="RNA-dir_pol_PSvirus"/>
</dbReference>
<keyword evidence="6" id="KW-0347">Helicase</keyword>
<dbReference type="PROSITE" id="PS50802">
    <property type="entry name" value="OTU"/>
    <property type="match status" value="1"/>
</dbReference>
<dbReference type="PROSITE" id="PS51471">
    <property type="entry name" value="FE2OG_OXY"/>
    <property type="match status" value="1"/>
</dbReference>
<evidence type="ECO:0000313" key="16">
    <source>
        <dbReference type="EMBL" id="AQQ73540.1"/>
    </source>
</evidence>
<dbReference type="InterPro" id="IPR003323">
    <property type="entry name" value="OTU_dom"/>
</dbReference>
<comment type="catalytic activity">
    <reaction evidence="9">
        <text>ATP + H2O = ADP + phosphate + H(+)</text>
        <dbReference type="Rhea" id="RHEA:13065"/>
        <dbReference type="ChEBI" id="CHEBI:15377"/>
        <dbReference type="ChEBI" id="CHEBI:15378"/>
        <dbReference type="ChEBI" id="CHEBI:30616"/>
        <dbReference type="ChEBI" id="CHEBI:43474"/>
        <dbReference type="ChEBI" id="CHEBI:456216"/>
        <dbReference type="EC" id="3.6.4.13"/>
    </reaction>
</comment>
<feature type="domain" description="RdRp catalytic" evidence="10">
    <location>
        <begin position="1799"/>
        <end position="1906"/>
    </location>
</feature>
<keyword evidence="3" id="KW-0548">Nucleotidyltransferase</keyword>
<dbReference type="GO" id="GO:0003968">
    <property type="term" value="F:RNA-directed RNA polymerase activity"/>
    <property type="evidence" value="ECO:0007669"/>
    <property type="project" value="UniProtKB-KW"/>
</dbReference>
<dbReference type="PROSITE" id="PS50507">
    <property type="entry name" value="RDRP_SSRNA_POS"/>
    <property type="match status" value="1"/>
</dbReference>
<dbReference type="InterPro" id="IPR027417">
    <property type="entry name" value="P-loop_NTPase"/>
</dbReference>
<dbReference type="GO" id="GO:0005524">
    <property type="term" value="F:ATP binding"/>
    <property type="evidence" value="ECO:0007669"/>
    <property type="project" value="UniProtKB-KW"/>
</dbReference>
<protein>
    <submittedName>
        <fullName evidence="16">Replicase</fullName>
    </submittedName>
</protein>
<dbReference type="SUPFAM" id="SSF51197">
    <property type="entry name" value="Clavaminate synthase-like"/>
    <property type="match status" value="1"/>
</dbReference>
<dbReference type="SUPFAM" id="SSF56672">
    <property type="entry name" value="DNA/RNA polymerases"/>
    <property type="match status" value="1"/>
</dbReference>
<evidence type="ECO:0000259" key="14">
    <source>
        <dbReference type="PROSITE" id="PS51657"/>
    </source>
</evidence>
<dbReference type="InterPro" id="IPR002588">
    <property type="entry name" value="Alphavirus-like_MT_dom"/>
</dbReference>
<evidence type="ECO:0000256" key="4">
    <source>
        <dbReference type="ARBA" id="ARBA00022741"/>
    </source>
</evidence>
<evidence type="ECO:0000256" key="1">
    <source>
        <dbReference type="ARBA" id="ARBA00022484"/>
    </source>
</evidence>
<evidence type="ECO:0000256" key="8">
    <source>
        <dbReference type="ARBA" id="ARBA00022953"/>
    </source>
</evidence>
<dbReference type="InterPro" id="IPR043502">
    <property type="entry name" value="DNA/RNA_pol_sf"/>
</dbReference>
<evidence type="ECO:0000256" key="6">
    <source>
        <dbReference type="ARBA" id="ARBA00022806"/>
    </source>
</evidence>
<dbReference type="GO" id="GO:0039694">
    <property type="term" value="P:viral RNA genome replication"/>
    <property type="evidence" value="ECO:0007669"/>
    <property type="project" value="InterPro"/>
</dbReference>
<keyword evidence="2" id="KW-0808">Transferase</keyword>
<dbReference type="PROSITE" id="PS51492">
    <property type="entry name" value="PEPTIDASE_C23"/>
    <property type="match status" value="1"/>
</dbReference>
<evidence type="ECO:0000256" key="5">
    <source>
        <dbReference type="ARBA" id="ARBA00022801"/>
    </source>
</evidence>
<dbReference type="InterPro" id="IPR005123">
    <property type="entry name" value="Oxoglu/Fe-dep_dioxygenase_dom"/>
</dbReference>
<keyword evidence="5" id="KW-0378">Hydrolase</keyword>
<dbReference type="InterPro" id="IPR037151">
    <property type="entry name" value="AlkB-like_sf"/>
</dbReference>
<dbReference type="InterPro" id="IPR027351">
    <property type="entry name" value="(+)RNA_virus_helicase_core_dom"/>
</dbReference>
<name>A0A1S5XXR9_9VIRU</name>
<feature type="domain" description="Peptidase C23" evidence="13">
    <location>
        <begin position="998"/>
        <end position="1089"/>
    </location>
</feature>
<feature type="domain" description="Fe2OG dioxygenase" evidence="12">
    <location>
        <begin position="894"/>
        <end position="980"/>
    </location>
</feature>
<dbReference type="PROSITE" id="PS51657">
    <property type="entry name" value="PSRV_HELICASE"/>
    <property type="match status" value="1"/>
</dbReference>
<dbReference type="Gene3D" id="2.60.120.590">
    <property type="entry name" value="Alpha-ketoglutarate-dependent dioxygenase AlkB-like"/>
    <property type="match status" value="1"/>
</dbReference>
<evidence type="ECO:0000256" key="7">
    <source>
        <dbReference type="ARBA" id="ARBA00022840"/>
    </source>
</evidence>
<dbReference type="EMBL" id="KY132099">
    <property type="protein sequence ID" value="AQQ73540.1"/>
    <property type="molecule type" value="Genomic_RNA"/>
</dbReference>
<evidence type="ECO:0000259" key="10">
    <source>
        <dbReference type="PROSITE" id="PS50507"/>
    </source>
</evidence>
<dbReference type="InterPro" id="IPR008041">
    <property type="entry name" value="Peptidase_C23"/>
</dbReference>
<feature type="domain" description="Alphavirus-like MT" evidence="15">
    <location>
        <begin position="65"/>
        <end position="247"/>
    </location>
</feature>
<evidence type="ECO:0000259" key="15">
    <source>
        <dbReference type="PROSITE" id="PS51743"/>
    </source>
</evidence>
<dbReference type="Pfam" id="PF13532">
    <property type="entry name" value="2OG-FeII_Oxy_2"/>
    <property type="match status" value="1"/>
</dbReference>
<feature type="domain" description="(+)RNA virus helicase C-terminal" evidence="14">
    <location>
        <begin position="1237"/>
        <end position="1508"/>
    </location>
</feature>
<dbReference type="GO" id="GO:0008174">
    <property type="term" value="F:mRNA methyltransferase activity"/>
    <property type="evidence" value="ECO:0007669"/>
    <property type="project" value="UniProtKB-UniRule"/>
</dbReference>
<dbReference type="GO" id="GO:0006396">
    <property type="term" value="P:RNA processing"/>
    <property type="evidence" value="ECO:0007669"/>
    <property type="project" value="InterPro"/>
</dbReference>
<dbReference type="PROSITE" id="PS51743">
    <property type="entry name" value="ALPHAVIRUS_MT"/>
    <property type="match status" value="1"/>
</dbReference>
<proteinExistence type="predicted"/>
<keyword evidence="7" id="KW-0067">ATP-binding</keyword>
<evidence type="ECO:0000259" key="12">
    <source>
        <dbReference type="PROSITE" id="PS51471"/>
    </source>
</evidence>
<dbReference type="GO" id="GO:0016817">
    <property type="term" value="F:hydrolase activity, acting on acid anhydrides"/>
    <property type="evidence" value="ECO:0007669"/>
    <property type="project" value="InterPro"/>
</dbReference>
<dbReference type="GO" id="GO:0016556">
    <property type="term" value="P:mRNA modification"/>
    <property type="evidence" value="ECO:0007669"/>
    <property type="project" value="InterPro"/>
</dbReference>
<dbReference type="SUPFAM" id="SSF52540">
    <property type="entry name" value="P-loop containing nucleoside triphosphate hydrolases"/>
    <property type="match status" value="1"/>
</dbReference>